<accession>A0A953ND75</accession>
<name>A0A953ND75_9MOLU</name>
<protein>
    <recommendedName>
        <fullName evidence="3">DUF1934 domain-containing protein</fullName>
    </recommendedName>
</protein>
<dbReference type="RefSeq" id="WP_205517201.1">
    <property type="nucleotide sequence ID" value="NZ_CP070479.1"/>
</dbReference>
<dbReference type="AlphaFoldDB" id="A0A953ND75"/>
<sequence>MKIIFKSLVKQPNVEDTHVNIEVQANCETFVDDKLNEWKIFTFKESENDIAVRFEISTNKLRIYRDNASLIFELGVKNHNSTIDTSSKTFIPITTLLKSIDFEKNKANYELYIQNKESNSEVLISECFVELEIKK</sequence>
<evidence type="ECO:0000313" key="1">
    <source>
        <dbReference type="EMBL" id="MBZ4195440.1"/>
    </source>
</evidence>
<dbReference type="EMBL" id="JAIQBY010000014">
    <property type="protein sequence ID" value="MBZ4195440.1"/>
    <property type="molecule type" value="Genomic_DNA"/>
</dbReference>
<keyword evidence="2" id="KW-1185">Reference proteome</keyword>
<evidence type="ECO:0000313" key="2">
    <source>
        <dbReference type="Proteomes" id="UP000772186"/>
    </source>
</evidence>
<reference evidence="1 2" key="1">
    <citation type="submission" date="2021-09" db="EMBL/GenBank/DDBJ databases">
        <title>WGS of Mycoplasma sp. Zaradi2 strains.</title>
        <authorList>
            <person name="Spergser J."/>
        </authorList>
    </citation>
    <scope>NUCLEOTIDE SEQUENCE [LARGE SCALE GENOMIC DNA]</scope>
    <source>
        <strain evidence="1 2">1331</strain>
    </source>
</reference>
<proteinExistence type="predicted"/>
<evidence type="ECO:0008006" key="3">
    <source>
        <dbReference type="Google" id="ProtNLM"/>
    </source>
</evidence>
<organism evidence="1 2">
    <name type="scientific">Mycoplasma tauri</name>
    <dbReference type="NCBI Taxonomy" id="547987"/>
    <lineage>
        <taxon>Bacteria</taxon>
        <taxon>Bacillati</taxon>
        <taxon>Mycoplasmatota</taxon>
        <taxon>Mollicutes</taxon>
        <taxon>Mycoplasmataceae</taxon>
        <taxon>Mycoplasma</taxon>
    </lineage>
</organism>
<dbReference type="Proteomes" id="UP000772186">
    <property type="component" value="Unassembled WGS sequence"/>
</dbReference>
<gene>
    <name evidence="1" type="ORF">LAD73_01735</name>
</gene>
<comment type="caution">
    <text evidence="1">The sequence shown here is derived from an EMBL/GenBank/DDBJ whole genome shotgun (WGS) entry which is preliminary data.</text>
</comment>